<keyword evidence="2" id="KW-1185">Reference proteome</keyword>
<name>A0A0H3XMF4_9MOLU</name>
<evidence type="ECO:0000313" key="2">
    <source>
        <dbReference type="Proteomes" id="UP000035661"/>
    </source>
</evidence>
<dbReference type="EMBL" id="CP011856">
    <property type="protein sequence ID" value="AKM54097.1"/>
    <property type="molecule type" value="Genomic_DNA"/>
</dbReference>
<organism evidence="1 2">
    <name type="scientific">Spiroplasma eriocheiris</name>
    <dbReference type="NCBI Taxonomy" id="315358"/>
    <lineage>
        <taxon>Bacteria</taxon>
        <taxon>Bacillati</taxon>
        <taxon>Mycoplasmatota</taxon>
        <taxon>Mollicutes</taxon>
        <taxon>Entomoplasmatales</taxon>
        <taxon>Spiroplasmataceae</taxon>
        <taxon>Spiroplasma</taxon>
    </lineage>
</organism>
<evidence type="ECO:0000313" key="1">
    <source>
        <dbReference type="EMBL" id="AKM54097.1"/>
    </source>
</evidence>
<dbReference type="GO" id="GO:0006355">
    <property type="term" value="P:regulation of DNA-templated transcription"/>
    <property type="evidence" value="ECO:0007669"/>
    <property type="project" value="InterPro"/>
</dbReference>
<reference evidence="1 2" key="1">
    <citation type="journal article" date="2015" name="Genome Biol. Evol.">
        <title>Found and Lost: The Fates of Horizontally Acquired Genes in Arthropod-Symbiotic Spiroplasma.</title>
        <authorList>
            <person name="Lo W.S."/>
            <person name="Gasparich G.E."/>
            <person name="Kuo C.H."/>
        </authorList>
    </citation>
    <scope>NUCLEOTIDE SEQUENCE [LARGE SCALE GENOMIC DNA]</scope>
    <source>
        <strain evidence="2">TDA-040725-5</strain>
    </source>
</reference>
<dbReference type="STRING" id="315358.SERIO_v1c05230"/>
<dbReference type="RefSeq" id="WP_047791342.1">
    <property type="nucleotide sequence ID" value="NZ_CP011856.1"/>
</dbReference>
<dbReference type="Proteomes" id="UP000035661">
    <property type="component" value="Chromosome"/>
</dbReference>
<reference evidence="2" key="2">
    <citation type="submission" date="2015-06" db="EMBL/GenBank/DDBJ databases">
        <title>Complete genome sequence of Spiroplasma eriocheiris TDA-040725-5 (DSM 21848).</title>
        <authorList>
            <person name="Lo W.-S."/>
            <person name="Kuo C.-H."/>
        </authorList>
    </citation>
    <scope>NUCLEOTIDE SEQUENCE [LARGE SCALE GENOMIC DNA]</scope>
    <source>
        <strain evidence="2">TDA-040725-5</strain>
    </source>
</reference>
<dbReference type="KEGG" id="seri:SERIO_v1c05230"/>
<dbReference type="PATRIC" id="fig|743698.3.peg.522"/>
<proteinExistence type="predicted"/>
<gene>
    <name evidence="1" type="ORF">SERIO_v1c05230</name>
</gene>
<accession>A0A0H3XMF4</accession>
<sequence>MGVDKSTAQMVIKNLVTADQYKIVANRYDIFENHILTFIDRFYHHQDLGFDLTSEIRAQIKPEFIKLATQFLNDLLKLLGEKDFKISEKEIFLVATHFANCEEV</sequence>
<dbReference type="Gene3D" id="1.10.1790.10">
    <property type="entry name" value="PRD domain"/>
    <property type="match status" value="1"/>
</dbReference>
<protein>
    <submittedName>
        <fullName evidence="1">Uncharacterized protein</fullName>
    </submittedName>
</protein>
<dbReference type="SUPFAM" id="SSF63520">
    <property type="entry name" value="PTS-regulatory domain, PRD"/>
    <property type="match status" value="1"/>
</dbReference>
<dbReference type="AlphaFoldDB" id="A0A0H3XMF4"/>
<dbReference type="InterPro" id="IPR036634">
    <property type="entry name" value="PRD_sf"/>
</dbReference>